<protein>
    <submittedName>
        <fullName evidence="1">Uncharacterized protein</fullName>
    </submittedName>
</protein>
<organism evidence="1 2">
    <name type="scientific">Boothiomyces macroporosus</name>
    <dbReference type="NCBI Taxonomy" id="261099"/>
    <lineage>
        <taxon>Eukaryota</taxon>
        <taxon>Fungi</taxon>
        <taxon>Fungi incertae sedis</taxon>
        <taxon>Chytridiomycota</taxon>
        <taxon>Chytridiomycota incertae sedis</taxon>
        <taxon>Chytridiomycetes</taxon>
        <taxon>Rhizophydiales</taxon>
        <taxon>Terramycetaceae</taxon>
        <taxon>Boothiomyces</taxon>
    </lineage>
</organism>
<evidence type="ECO:0000313" key="1">
    <source>
        <dbReference type="EMBL" id="KAJ3262013.1"/>
    </source>
</evidence>
<name>A0AAD5URX6_9FUNG</name>
<evidence type="ECO:0000313" key="2">
    <source>
        <dbReference type="Proteomes" id="UP001210925"/>
    </source>
</evidence>
<reference evidence="1" key="1">
    <citation type="submission" date="2020-05" db="EMBL/GenBank/DDBJ databases">
        <title>Phylogenomic resolution of chytrid fungi.</title>
        <authorList>
            <person name="Stajich J.E."/>
            <person name="Amses K."/>
            <person name="Simmons R."/>
            <person name="Seto K."/>
            <person name="Myers J."/>
            <person name="Bonds A."/>
            <person name="Quandt C.A."/>
            <person name="Barry K."/>
            <person name="Liu P."/>
            <person name="Grigoriev I."/>
            <person name="Longcore J.E."/>
            <person name="James T.Y."/>
        </authorList>
    </citation>
    <scope>NUCLEOTIDE SEQUENCE</scope>
    <source>
        <strain evidence="1">PLAUS21</strain>
    </source>
</reference>
<dbReference type="AlphaFoldDB" id="A0AAD5URX6"/>
<accession>A0AAD5URX6</accession>
<dbReference type="Proteomes" id="UP001210925">
    <property type="component" value="Unassembled WGS sequence"/>
</dbReference>
<comment type="caution">
    <text evidence="1">The sequence shown here is derived from an EMBL/GenBank/DDBJ whole genome shotgun (WGS) entry which is preliminary data.</text>
</comment>
<sequence>MEMYRRIQNLENVHDYESWESVLQRIEEKRKICFQNVDAEKTTDESKMTDDSFQYSYSGNILDEMTNEQSKVNQNNSPSLKEESVNNVEEDLEHCRKVKKVKLTISSPGFENENKENISGSFEFRSLKSEDMFSSEGKLCVLKLSQDNTVDGMTTEEELILSLPKSSATISQVTIPNTDWRKFPQKLV</sequence>
<keyword evidence="2" id="KW-1185">Reference proteome</keyword>
<dbReference type="EMBL" id="JADGKB010000003">
    <property type="protein sequence ID" value="KAJ3262013.1"/>
    <property type="molecule type" value="Genomic_DNA"/>
</dbReference>
<gene>
    <name evidence="1" type="ORF">HK103_003856</name>
</gene>
<proteinExistence type="predicted"/>